<comment type="catalytic activity">
    <reaction evidence="1">
        <text>S-ubiquitinyl-[E2 ubiquitin-conjugating enzyme]-L-cysteine + [acceptor protein]-L-lysine = [E2 ubiquitin-conjugating enzyme]-L-cysteine + N(6)-ubiquitinyl-[acceptor protein]-L-lysine.</text>
        <dbReference type="EC" id="2.3.2.27"/>
    </reaction>
</comment>
<dbReference type="GO" id="GO:0005634">
    <property type="term" value="C:nucleus"/>
    <property type="evidence" value="ECO:0007669"/>
    <property type="project" value="UniProtKB-SubCell"/>
</dbReference>
<evidence type="ECO:0000256" key="7">
    <source>
        <dbReference type="ARBA" id="ARBA00022679"/>
    </source>
</evidence>
<dbReference type="GO" id="GO:0008270">
    <property type="term" value="F:zinc ion binding"/>
    <property type="evidence" value="ECO:0007669"/>
    <property type="project" value="UniProtKB-KW"/>
</dbReference>
<evidence type="ECO:0000256" key="14">
    <source>
        <dbReference type="ARBA" id="ARBA00023204"/>
    </source>
</evidence>
<feature type="compositionally biased region" description="Basic and acidic residues" evidence="20">
    <location>
        <begin position="111"/>
        <end position="124"/>
    </location>
</feature>
<sequence>MSQPYLSAHSQRIIDVTDPSDWNTTRLPLLGSVDSALRCQICKDYYHTPVMTGCCHTFCSECIRRSLVREQKCPVCRATAQENQLRKNGAAQELVAAFVAARPLLMEVAKESVEERRFSTRGEEGGTEDGGEDDGYPGFREEGGRKRRRGRRRIEGGGAPDGPMESAGGGRITRGSSGRVGSQPSSQPSSQNQVICLDDDDGDEDYKPPPSSGMVACPICSQYMKEKRVDSHIESGCPKESPASPRKRLRGGESSFFGSSKSQSGYTPAFPPASKRVDTKPGAPYPNPANPLDLHPLPKIAFNMMKESALRSKLQELGIPSYGSKRTLQDRYNEWLTLWNANVDSVTPKSKKELLKQLSSWDAINRVPVVEKTKVAGWTDQGWSESNKSHYDELIAKARTPRVKPEPVKEGGEEEEEAEAEETDDITSISSAQMDGACAAPTTLPNSNIIQTTVLNDKVPLNNVTQSFQPDFHQPYLDQAFTTALHSTPSPPPPFQAPPTYLPYSHVNVSEMFVANPLPPTTVLAGAESDTDRLAIVEEDSSLIGLYGKRKYEEMEIGCKKGGGSTSGGL</sequence>
<feature type="region of interest" description="Disordered" evidence="20">
    <location>
        <begin position="231"/>
        <end position="291"/>
    </location>
</feature>
<comment type="similarity">
    <text evidence="4">Belongs to the RAD18 family.</text>
</comment>
<evidence type="ECO:0000256" key="4">
    <source>
        <dbReference type="ARBA" id="ARBA00009506"/>
    </source>
</evidence>
<dbReference type="SMART" id="SM00734">
    <property type="entry name" value="ZnF_Rad18"/>
    <property type="match status" value="1"/>
</dbReference>
<feature type="domain" description="RING-type" evidence="21">
    <location>
        <begin position="39"/>
        <end position="77"/>
    </location>
</feature>
<evidence type="ECO:0000256" key="8">
    <source>
        <dbReference type="ARBA" id="ARBA00022723"/>
    </source>
</evidence>
<evidence type="ECO:0000256" key="17">
    <source>
        <dbReference type="ARBA" id="ARBA00074353"/>
    </source>
</evidence>
<dbReference type="SUPFAM" id="SSF57850">
    <property type="entry name" value="RING/U-box"/>
    <property type="match status" value="1"/>
</dbReference>
<evidence type="ECO:0000256" key="20">
    <source>
        <dbReference type="SAM" id="MobiDB-lite"/>
    </source>
</evidence>
<dbReference type="InterPro" id="IPR017907">
    <property type="entry name" value="Znf_RING_CS"/>
</dbReference>
<evidence type="ECO:0000259" key="21">
    <source>
        <dbReference type="PROSITE" id="PS50089"/>
    </source>
</evidence>
<dbReference type="FunFam" id="3.30.40.10:FF:000172">
    <property type="entry name" value="E3 ubiquitin-protein ligase RAD18"/>
    <property type="match status" value="1"/>
</dbReference>
<organism evidence="23 24">
    <name type="scientific">Tuber aestivum</name>
    <name type="common">summer truffle</name>
    <dbReference type="NCBI Taxonomy" id="59557"/>
    <lineage>
        <taxon>Eukaryota</taxon>
        <taxon>Fungi</taxon>
        <taxon>Dikarya</taxon>
        <taxon>Ascomycota</taxon>
        <taxon>Pezizomycotina</taxon>
        <taxon>Pezizomycetes</taxon>
        <taxon>Pezizales</taxon>
        <taxon>Tuberaceae</taxon>
        <taxon>Tuber</taxon>
    </lineage>
</organism>
<dbReference type="Proteomes" id="UP001412239">
    <property type="component" value="Unassembled WGS sequence"/>
</dbReference>
<evidence type="ECO:0000256" key="5">
    <source>
        <dbReference type="ARBA" id="ARBA00012483"/>
    </source>
</evidence>
<dbReference type="EC" id="2.3.2.27" evidence="5"/>
<keyword evidence="13" id="KW-0238">DNA-binding</keyword>
<dbReference type="PANTHER" id="PTHR14134">
    <property type="entry name" value="E3 UBIQUITIN-PROTEIN LIGASE RAD18"/>
    <property type="match status" value="1"/>
</dbReference>
<keyword evidence="12" id="KW-0862">Zinc</keyword>
<evidence type="ECO:0000256" key="1">
    <source>
        <dbReference type="ARBA" id="ARBA00000900"/>
    </source>
</evidence>
<feature type="compositionally biased region" description="Acidic residues" evidence="20">
    <location>
        <begin position="125"/>
        <end position="135"/>
    </location>
</feature>
<dbReference type="InterPro" id="IPR013083">
    <property type="entry name" value="Znf_RING/FYVE/PHD"/>
</dbReference>
<keyword evidence="24" id="KW-1185">Reference proteome</keyword>
<dbReference type="SMART" id="SM00513">
    <property type="entry name" value="SAP"/>
    <property type="match status" value="1"/>
</dbReference>
<dbReference type="GO" id="GO:0006281">
    <property type="term" value="P:DNA repair"/>
    <property type="evidence" value="ECO:0007669"/>
    <property type="project" value="UniProtKB-KW"/>
</dbReference>
<comment type="pathway">
    <text evidence="3">Protein modification; protein ubiquitination.</text>
</comment>
<dbReference type="Pfam" id="PF13923">
    <property type="entry name" value="zf-C3HC4_2"/>
    <property type="match status" value="1"/>
</dbReference>
<dbReference type="GO" id="GO:0003697">
    <property type="term" value="F:single-stranded DNA binding"/>
    <property type="evidence" value="ECO:0007669"/>
    <property type="project" value="InterPro"/>
</dbReference>
<dbReference type="PROSITE" id="PS50089">
    <property type="entry name" value="ZF_RING_2"/>
    <property type="match status" value="1"/>
</dbReference>
<evidence type="ECO:0000256" key="3">
    <source>
        <dbReference type="ARBA" id="ARBA00004906"/>
    </source>
</evidence>
<evidence type="ECO:0000313" key="24">
    <source>
        <dbReference type="Proteomes" id="UP001412239"/>
    </source>
</evidence>
<evidence type="ECO:0000256" key="10">
    <source>
        <dbReference type="ARBA" id="ARBA00022771"/>
    </source>
</evidence>
<feature type="compositionally biased region" description="Acidic residues" evidence="20">
    <location>
        <begin position="412"/>
        <end position="425"/>
    </location>
</feature>
<gene>
    <name evidence="23" type="ORF">GSTUAT00002808001</name>
</gene>
<keyword evidence="9" id="KW-0227">DNA damage</keyword>
<proteinExistence type="inferred from homology"/>
<comment type="subcellular location">
    <subcellularLocation>
        <location evidence="2">Nucleus</location>
    </subcellularLocation>
</comment>
<evidence type="ECO:0000256" key="9">
    <source>
        <dbReference type="ARBA" id="ARBA00022763"/>
    </source>
</evidence>
<evidence type="ECO:0000256" key="2">
    <source>
        <dbReference type="ARBA" id="ARBA00004123"/>
    </source>
</evidence>
<dbReference type="EMBL" id="LN890978">
    <property type="protein sequence ID" value="CUS13128.1"/>
    <property type="molecule type" value="Genomic_DNA"/>
</dbReference>
<reference evidence="23" key="1">
    <citation type="submission" date="2015-10" db="EMBL/GenBank/DDBJ databases">
        <authorList>
            <person name="Regsiter A."/>
            <person name="william w."/>
        </authorList>
    </citation>
    <scope>NUCLEOTIDE SEQUENCE</scope>
    <source>
        <strain evidence="23">Montdore</strain>
    </source>
</reference>
<dbReference type="PANTHER" id="PTHR14134:SF2">
    <property type="entry name" value="E3 UBIQUITIN-PROTEIN LIGASE RAD18"/>
    <property type="match status" value="1"/>
</dbReference>
<dbReference type="InterPro" id="IPR039577">
    <property type="entry name" value="Rad18"/>
</dbReference>
<keyword evidence="8" id="KW-0479">Metal-binding</keyword>
<keyword evidence="10 19" id="KW-0863">Zinc-finger</keyword>
<name>A0A292Q2M9_9PEZI</name>
<dbReference type="GO" id="GO:0006513">
    <property type="term" value="P:protein monoubiquitination"/>
    <property type="evidence" value="ECO:0007669"/>
    <property type="project" value="InterPro"/>
</dbReference>
<dbReference type="AlphaFoldDB" id="A0A292Q2M9"/>
<keyword evidence="11" id="KW-0833">Ubl conjugation pathway</keyword>
<evidence type="ECO:0000256" key="12">
    <source>
        <dbReference type="ARBA" id="ARBA00022833"/>
    </source>
</evidence>
<dbReference type="GO" id="GO:0006301">
    <property type="term" value="P:DNA damage tolerance"/>
    <property type="evidence" value="ECO:0007669"/>
    <property type="project" value="InterPro"/>
</dbReference>
<feature type="region of interest" description="Disordered" evidence="20">
    <location>
        <begin position="111"/>
        <end position="215"/>
    </location>
</feature>
<dbReference type="PROSITE" id="PS00518">
    <property type="entry name" value="ZF_RING_1"/>
    <property type="match status" value="1"/>
</dbReference>
<feature type="compositionally biased region" description="Low complexity" evidence="20">
    <location>
        <begin position="252"/>
        <end position="265"/>
    </location>
</feature>
<evidence type="ECO:0000256" key="18">
    <source>
        <dbReference type="ARBA" id="ARBA00082369"/>
    </source>
</evidence>
<dbReference type="InterPro" id="IPR003034">
    <property type="entry name" value="SAP_dom"/>
</dbReference>
<accession>A0A292Q2M9</accession>
<feature type="compositionally biased region" description="Low complexity" evidence="20">
    <location>
        <begin position="173"/>
        <end position="191"/>
    </location>
</feature>
<dbReference type="PROSITE" id="PS50800">
    <property type="entry name" value="SAP"/>
    <property type="match status" value="1"/>
</dbReference>
<dbReference type="Gene3D" id="3.30.40.10">
    <property type="entry name" value="Zinc/RING finger domain, C3HC4 (zinc finger)"/>
    <property type="match status" value="1"/>
</dbReference>
<feature type="region of interest" description="Disordered" evidence="20">
    <location>
        <begin position="399"/>
        <end position="426"/>
    </location>
</feature>
<feature type="domain" description="SAP" evidence="22">
    <location>
        <begin position="302"/>
        <end position="336"/>
    </location>
</feature>
<dbReference type="InterPro" id="IPR006642">
    <property type="entry name" value="Rad18_UBZ4"/>
</dbReference>
<keyword evidence="7" id="KW-0808">Transferase</keyword>
<protein>
    <recommendedName>
        <fullName evidence="6">Postreplication repair E3 ubiquitin-protein ligase RAD18</fullName>
        <ecNumber evidence="5">2.3.2.27</ecNumber>
    </recommendedName>
    <alternativeName>
        <fullName evidence="17">Postreplication repair E3 ubiquitin-protein ligase rad18</fullName>
    </alternativeName>
    <alternativeName>
        <fullName evidence="16 18">RING-type E3 ubiquitin transferase RAD18</fullName>
    </alternativeName>
</protein>
<evidence type="ECO:0000313" key="23">
    <source>
        <dbReference type="EMBL" id="CUS13128.1"/>
    </source>
</evidence>
<dbReference type="InterPro" id="IPR001841">
    <property type="entry name" value="Znf_RING"/>
</dbReference>
<keyword evidence="14" id="KW-0234">DNA repair</keyword>
<evidence type="ECO:0000256" key="16">
    <source>
        <dbReference type="ARBA" id="ARBA00031783"/>
    </source>
</evidence>
<evidence type="ECO:0000256" key="13">
    <source>
        <dbReference type="ARBA" id="ARBA00023125"/>
    </source>
</evidence>
<dbReference type="SMART" id="SM00184">
    <property type="entry name" value="RING"/>
    <property type="match status" value="1"/>
</dbReference>
<dbReference type="GO" id="GO:0061630">
    <property type="term" value="F:ubiquitin protein ligase activity"/>
    <property type="evidence" value="ECO:0007669"/>
    <property type="project" value="UniProtKB-EC"/>
</dbReference>
<evidence type="ECO:0000256" key="19">
    <source>
        <dbReference type="PROSITE-ProRule" id="PRU00175"/>
    </source>
</evidence>
<evidence type="ECO:0000256" key="15">
    <source>
        <dbReference type="ARBA" id="ARBA00023242"/>
    </source>
</evidence>
<evidence type="ECO:0000259" key="22">
    <source>
        <dbReference type="PROSITE" id="PS50800"/>
    </source>
</evidence>
<dbReference type="UniPathway" id="UPA00143"/>
<dbReference type="GO" id="GO:0097505">
    <property type="term" value="C:Rad6-Rad18 complex"/>
    <property type="evidence" value="ECO:0007669"/>
    <property type="project" value="TreeGrafter"/>
</dbReference>
<evidence type="ECO:0000256" key="11">
    <source>
        <dbReference type="ARBA" id="ARBA00022786"/>
    </source>
</evidence>
<evidence type="ECO:0000256" key="6">
    <source>
        <dbReference type="ARBA" id="ARBA00015551"/>
    </source>
</evidence>
<keyword evidence="15" id="KW-0539">Nucleus</keyword>